<reference evidence="10" key="1">
    <citation type="submission" date="2023-07" db="EMBL/GenBank/DDBJ databases">
        <title>draft genome sequence of fig (Ficus carica).</title>
        <authorList>
            <person name="Takahashi T."/>
            <person name="Nishimura K."/>
        </authorList>
    </citation>
    <scope>NUCLEOTIDE SEQUENCE</scope>
</reference>
<keyword evidence="3" id="KW-1003">Cell membrane</keyword>
<keyword evidence="6" id="KW-0677">Repeat</keyword>
<evidence type="ECO:0000313" key="10">
    <source>
        <dbReference type="EMBL" id="GMN73565.1"/>
    </source>
</evidence>
<keyword evidence="7" id="KW-0472">Membrane</keyword>
<organism evidence="10 12">
    <name type="scientific">Ficus carica</name>
    <name type="common">Common fig</name>
    <dbReference type="NCBI Taxonomy" id="3494"/>
    <lineage>
        <taxon>Eukaryota</taxon>
        <taxon>Viridiplantae</taxon>
        <taxon>Streptophyta</taxon>
        <taxon>Embryophyta</taxon>
        <taxon>Tracheophyta</taxon>
        <taxon>Spermatophyta</taxon>
        <taxon>Magnoliopsida</taxon>
        <taxon>eudicotyledons</taxon>
        <taxon>Gunneridae</taxon>
        <taxon>Pentapetalae</taxon>
        <taxon>rosids</taxon>
        <taxon>fabids</taxon>
        <taxon>Rosales</taxon>
        <taxon>Moraceae</taxon>
        <taxon>Ficeae</taxon>
        <taxon>Ficus</taxon>
    </lineage>
</organism>
<protein>
    <submittedName>
        <fullName evidence="10">Uncharacterized protein</fullName>
    </submittedName>
</protein>
<comment type="subcellular location">
    <subcellularLocation>
        <location evidence="1">Cell membrane</location>
    </subcellularLocation>
    <subcellularLocation>
        <location evidence="2">Membrane</location>
        <topology evidence="2">Single-pass type I membrane protein</topology>
    </subcellularLocation>
</comment>
<evidence type="ECO:0000256" key="2">
    <source>
        <dbReference type="ARBA" id="ARBA00004479"/>
    </source>
</evidence>
<evidence type="ECO:0000256" key="6">
    <source>
        <dbReference type="ARBA" id="ARBA00022737"/>
    </source>
</evidence>
<dbReference type="FunFam" id="3.80.10.10:FF:000041">
    <property type="entry name" value="LRR receptor-like serine/threonine-protein kinase ERECTA"/>
    <property type="match status" value="1"/>
</dbReference>
<keyword evidence="12" id="KW-1185">Reference proteome</keyword>
<dbReference type="GO" id="GO:0005886">
    <property type="term" value="C:plasma membrane"/>
    <property type="evidence" value="ECO:0007669"/>
    <property type="project" value="UniProtKB-SubCell"/>
</dbReference>
<accession>A0AA88JGR0</accession>
<evidence type="ECO:0000256" key="5">
    <source>
        <dbReference type="ARBA" id="ARBA00022729"/>
    </source>
</evidence>
<evidence type="ECO:0000256" key="9">
    <source>
        <dbReference type="ARBA" id="ARBA00023180"/>
    </source>
</evidence>
<dbReference type="PANTHER" id="PTHR48053:SF136">
    <property type="entry name" value="PROTEIN KINASE, PLANT-TYPE, PUTATIVE-RELATED"/>
    <property type="match status" value="1"/>
</dbReference>
<dbReference type="InterPro" id="IPR001611">
    <property type="entry name" value="Leu-rich_rpt"/>
</dbReference>
<keyword evidence="4" id="KW-0433">Leucine-rich repeat</keyword>
<dbReference type="InterPro" id="IPR032675">
    <property type="entry name" value="LRR_dom_sf"/>
</dbReference>
<evidence type="ECO:0000313" key="11">
    <source>
        <dbReference type="EMBL" id="GMN73570.1"/>
    </source>
</evidence>
<keyword evidence="5" id="KW-0732">Signal</keyword>
<evidence type="ECO:0000256" key="8">
    <source>
        <dbReference type="ARBA" id="ARBA00023170"/>
    </source>
</evidence>
<dbReference type="SUPFAM" id="SSF52058">
    <property type="entry name" value="L domain-like"/>
    <property type="match status" value="1"/>
</dbReference>
<gene>
    <name evidence="10" type="ORF">TIFTF001_055356</name>
    <name evidence="11" type="ORF">TIFTF001_055357</name>
</gene>
<dbReference type="InterPro" id="IPR051716">
    <property type="entry name" value="Plant_RL_S/T_kinase"/>
</dbReference>
<comment type="caution">
    <text evidence="10">The sequence shown here is derived from an EMBL/GenBank/DDBJ whole genome shotgun (WGS) entry which is preliminary data.</text>
</comment>
<dbReference type="EMBL" id="BTGU01017120">
    <property type="protein sequence ID" value="GMN73570.1"/>
    <property type="molecule type" value="Genomic_DNA"/>
</dbReference>
<evidence type="ECO:0000313" key="12">
    <source>
        <dbReference type="Proteomes" id="UP001187192"/>
    </source>
</evidence>
<dbReference type="PANTHER" id="PTHR48053">
    <property type="entry name" value="LEUCINE RICH REPEAT FAMILY PROTEIN, EXPRESSED"/>
    <property type="match status" value="1"/>
</dbReference>
<dbReference type="AlphaFoldDB" id="A0AA88JGR0"/>
<dbReference type="Proteomes" id="UP001187192">
    <property type="component" value="Unassembled WGS sequence"/>
</dbReference>
<keyword evidence="9" id="KW-0325">Glycoprotein</keyword>
<keyword evidence="8" id="KW-0675">Receptor</keyword>
<evidence type="ECO:0000256" key="1">
    <source>
        <dbReference type="ARBA" id="ARBA00004236"/>
    </source>
</evidence>
<proteinExistence type="predicted"/>
<dbReference type="Gene3D" id="3.30.200.20">
    <property type="entry name" value="Phosphorylase Kinase, domain 1"/>
    <property type="match status" value="1"/>
</dbReference>
<dbReference type="EMBL" id="BTGU01017119">
    <property type="protein sequence ID" value="GMN73565.1"/>
    <property type="molecule type" value="Genomic_DNA"/>
</dbReference>
<dbReference type="FunFam" id="3.80.10.10:FF:000383">
    <property type="entry name" value="Leucine-rich repeat receptor protein kinase EMS1"/>
    <property type="match status" value="1"/>
</dbReference>
<evidence type="ECO:0000256" key="4">
    <source>
        <dbReference type="ARBA" id="ARBA00022614"/>
    </source>
</evidence>
<evidence type="ECO:0000256" key="3">
    <source>
        <dbReference type="ARBA" id="ARBA00022475"/>
    </source>
</evidence>
<dbReference type="Gene3D" id="3.80.10.10">
    <property type="entry name" value="Ribonuclease Inhibitor"/>
    <property type="match status" value="1"/>
</dbReference>
<evidence type="ECO:0000256" key="7">
    <source>
        <dbReference type="ARBA" id="ARBA00023136"/>
    </source>
</evidence>
<sequence length="365" mass="39686">MYIIGHNNIVSSGEDGLSLLTSLTNSIKLTYLAIDSNLLEGVTPESIGNLSKALPQFYMGGNRIYGKIPSSIGLKSLTFLNMSSNLISGEIPIQIGELEDLQMLGLVNNRISGVIPSLLGNLQKLSNVDLLHGSILKESLNLPSLSTIFNLANNFLSGALPNAIGFLEKVITIDLSNNLFPGNIRSSIKNCKSLEELFMAHNRFSGLIPTTLGQIKGLQVLDLTSNQLSESIPDALQKLQTLKERKALLELKMPKSRGCTWKKTLKSFLHGCFPINFSTILDCWLSVALSMEAKSKNYGRFGSVERCNATQNFSHENLSGNRGFGSAYEGQIGEGNVIAVKVLNTQRTACWKSIAVDASFSTVKI</sequence>
<dbReference type="Pfam" id="PF00560">
    <property type="entry name" value="LRR_1"/>
    <property type="match status" value="4"/>
</dbReference>
<name>A0AA88JGR0_FICCA</name>